<protein>
    <submittedName>
        <fullName evidence="2">Uncharacterized protein</fullName>
    </submittedName>
</protein>
<dbReference type="EMBL" id="CM001749">
    <property type="protein sequence ID" value="KJB68417.1"/>
    <property type="molecule type" value="Genomic_DNA"/>
</dbReference>
<dbReference type="EMBL" id="CM001749">
    <property type="protein sequence ID" value="KJB68418.1"/>
    <property type="molecule type" value="Genomic_DNA"/>
</dbReference>
<dbReference type="AlphaFoldDB" id="A0A0D2RD10"/>
<dbReference type="EMBL" id="CM001749">
    <property type="protein sequence ID" value="KJB68419.1"/>
    <property type="molecule type" value="Genomic_DNA"/>
</dbReference>
<dbReference type="Gramene" id="KJB68417">
    <property type="protein sequence ID" value="KJB68417"/>
    <property type="gene ID" value="B456_010G244400"/>
</dbReference>
<evidence type="ECO:0000313" key="3">
    <source>
        <dbReference type="Proteomes" id="UP000032304"/>
    </source>
</evidence>
<keyword evidence="3" id="KW-1185">Reference proteome</keyword>
<feature type="transmembrane region" description="Helical" evidence="1">
    <location>
        <begin position="35"/>
        <end position="57"/>
    </location>
</feature>
<keyword evidence="1" id="KW-1133">Transmembrane helix</keyword>
<name>A0A0D2RD10_GOSRA</name>
<sequence length="67" mass="8206">MVLPQQNPLSLSAIFFLLEDTDFQFLQHWIKVCSFWYLVLVVYQNNTVLCCTLYYFLYLQKHFQLYN</sequence>
<dbReference type="Gramene" id="KJB68419">
    <property type="protein sequence ID" value="KJB68419"/>
    <property type="gene ID" value="B456_010G244400"/>
</dbReference>
<evidence type="ECO:0000313" key="2">
    <source>
        <dbReference type="EMBL" id="KJB68417.1"/>
    </source>
</evidence>
<organism evidence="2 3">
    <name type="scientific">Gossypium raimondii</name>
    <name type="common">Peruvian cotton</name>
    <name type="synonym">Gossypium klotzschianum subsp. raimondii</name>
    <dbReference type="NCBI Taxonomy" id="29730"/>
    <lineage>
        <taxon>Eukaryota</taxon>
        <taxon>Viridiplantae</taxon>
        <taxon>Streptophyta</taxon>
        <taxon>Embryophyta</taxon>
        <taxon>Tracheophyta</taxon>
        <taxon>Spermatophyta</taxon>
        <taxon>Magnoliopsida</taxon>
        <taxon>eudicotyledons</taxon>
        <taxon>Gunneridae</taxon>
        <taxon>Pentapetalae</taxon>
        <taxon>rosids</taxon>
        <taxon>malvids</taxon>
        <taxon>Malvales</taxon>
        <taxon>Malvaceae</taxon>
        <taxon>Malvoideae</taxon>
        <taxon>Gossypium</taxon>
    </lineage>
</organism>
<keyword evidence="1" id="KW-0812">Transmembrane</keyword>
<keyword evidence="1" id="KW-0472">Membrane</keyword>
<dbReference type="Proteomes" id="UP000032304">
    <property type="component" value="Chromosome 10"/>
</dbReference>
<proteinExistence type="predicted"/>
<reference evidence="2 3" key="1">
    <citation type="journal article" date="2012" name="Nature">
        <title>Repeated polyploidization of Gossypium genomes and the evolution of spinnable cotton fibres.</title>
        <authorList>
            <person name="Paterson A.H."/>
            <person name="Wendel J.F."/>
            <person name="Gundlach H."/>
            <person name="Guo H."/>
            <person name="Jenkins J."/>
            <person name="Jin D."/>
            <person name="Llewellyn D."/>
            <person name="Showmaker K.C."/>
            <person name="Shu S."/>
            <person name="Udall J."/>
            <person name="Yoo M.J."/>
            <person name="Byers R."/>
            <person name="Chen W."/>
            <person name="Doron-Faigenboim A."/>
            <person name="Duke M.V."/>
            <person name="Gong L."/>
            <person name="Grimwood J."/>
            <person name="Grover C."/>
            <person name="Grupp K."/>
            <person name="Hu G."/>
            <person name="Lee T.H."/>
            <person name="Li J."/>
            <person name="Lin L."/>
            <person name="Liu T."/>
            <person name="Marler B.S."/>
            <person name="Page J.T."/>
            <person name="Roberts A.W."/>
            <person name="Romanel E."/>
            <person name="Sanders W.S."/>
            <person name="Szadkowski E."/>
            <person name="Tan X."/>
            <person name="Tang H."/>
            <person name="Xu C."/>
            <person name="Wang J."/>
            <person name="Wang Z."/>
            <person name="Zhang D."/>
            <person name="Zhang L."/>
            <person name="Ashrafi H."/>
            <person name="Bedon F."/>
            <person name="Bowers J.E."/>
            <person name="Brubaker C.L."/>
            <person name="Chee P.W."/>
            <person name="Das S."/>
            <person name="Gingle A.R."/>
            <person name="Haigler C.H."/>
            <person name="Harker D."/>
            <person name="Hoffmann L.V."/>
            <person name="Hovav R."/>
            <person name="Jones D.C."/>
            <person name="Lemke C."/>
            <person name="Mansoor S."/>
            <person name="ur Rahman M."/>
            <person name="Rainville L.N."/>
            <person name="Rambani A."/>
            <person name="Reddy U.K."/>
            <person name="Rong J.K."/>
            <person name="Saranga Y."/>
            <person name="Scheffler B.E."/>
            <person name="Scheffler J.A."/>
            <person name="Stelly D.M."/>
            <person name="Triplett B.A."/>
            <person name="Van Deynze A."/>
            <person name="Vaslin M.F."/>
            <person name="Waghmare V.N."/>
            <person name="Walford S.A."/>
            <person name="Wright R.J."/>
            <person name="Zaki E.A."/>
            <person name="Zhang T."/>
            <person name="Dennis E.S."/>
            <person name="Mayer K.F."/>
            <person name="Peterson D.G."/>
            <person name="Rokhsar D.S."/>
            <person name="Wang X."/>
            <person name="Schmutz J."/>
        </authorList>
    </citation>
    <scope>NUCLEOTIDE SEQUENCE [LARGE SCALE GENOMIC DNA]</scope>
</reference>
<gene>
    <name evidence="2" type="ORF">B456_010G244400</name>
</gene>
<evidence type="ECO:0000256" key="1">
    <source>
        <dbReference type="SAM" id="Phobius"/>
    </source>
</evidence>
<dbReference type="Gramene" id="KJB68418">
    <property type="protein sequence ID" value="KJB68418"/>
    <property type="gene ID" value="B456_010G244400"/>
</dbReference>
<accession>A0A0D2RD10</accession>